<keyword evidence="10" id="KW-1185">Reference proteome</keyword>
<evidence type="ECO:0000259" key="8">
    <source>
        <dbReference type="SMART" id="SM00014"/>
    </source>
</evidence>
<evidence type="ECO:0000313" key="10">
    <source>
        <dbReference type="Proteomes" id="UP000676310"/>
    </source>
</evidence>
<dbReference type="AlphaFoldDB" id="A0A8J2IKM2"/>
<dbReference type="Pfam" id="PF01569">
    <property type="entry name" value="PAP2"/>
    <property type="match status" value="1"/>
</dbReference>
<keyword evidence="6 7" id="KW-0472">Membrane</keyword>
<dbReference type="RefSeq" id="XP_043174212.1">
    <property type="nucleotide sequence ID" value="XM_043318277.1"/>
</dbReference>
<evidence type="ECO:0000256" key="6">
    <source>
        <dbReference type="ARBA" id="ARBA00023136"/>
    </source>
</evidence>
<dbReference type="GO" id="GO:0016020">
    <property type="term" value="C:membrane"/>
    <property type="evidence" value="ECO:0007669"/>
    <property type="project" value="UniProtKB-SubCell"/>
</dbReference>
<dbReference type="GeneID" id="67010822"/>
<keyword evidence="5 7" id="KW-1133">Transmembrane helix</keyword>
<dbReference type="GO" id="GO:0008195">
    <property type="term" value="F:phosphatidate phosphatase activity"/>
    <property type="evidence" value="ECO:0007669"/>
    <property type="project" value="TreeGrafter"/>
</dbReference>
<sequence length="461" mass="49934">MSANLSANTLFNVNGIVAVITGGGSGIGLMMTKALVANGAHLVYIVGRREDVLRSAAESIDPKIVIPLPGDVTSRESLLEIAKHVETKTGSINLLICNAGIMGPKPLKAAPGSAPPSLSEYRAHALETPMEEFTNTYAVNTTAVYYTTLAFLSLLDAGNTKSNMGADVRSQVITTSSIGGFSRLPGASFAYNSSKAAVTHMTKMLATSFVPYGIRCNIQFLAEPFHRMFFLDNLAIGYPHAEIERVPVSWLFIYAGAVPLGTLVAWALILRPGTHKAHVTILGWFISMILTMFITDVIKNAVGRPRPDLIARCKPAPGTPAHQLVTFEVCTETNHHVLHDGWRSFPSGHSSFSFSGLGYLALFIAGQCHVYRPRADLARVLLALTPLLGAALIAISRCEDYRHDVYDVSVGSVLGMAVAHYTYRRYYPALRNRQCATPFPNPADEKGWGRSRGRRELEGCG</sequence>
<dbReference type="SUPFAM" id="SSF51735">
    <property type="entry name" value="NAD(P)-binding Rossmann-fold domains"/>
    <property type="match status" value="1"/>
</dbReference>
<dbReference type="PANTHER" id="PTHR10165:SF35">
    <property type="entry name" value="RE23632P"/>
    <property type="match status" value="1"/>
</dbReference>
<dbReference type="Proteomes" id="UP000676310">
    <property type="component" value="Unassembled WGS sequence"/>
</dbReference>
<feature type="transmembrane region" description="Helical" evidence="7">
    <location>
        <begin position="248"/>
        <end position="269"/>
    </location>
</feature>
<feature type="transmembrane region" description="Helical" evidence="7">
    <location>
        <begin position="281"/>
        <end position="298"/>
    </location>
</feature>
<evidence type="ECO:0000256" key="2">
    <source>
        <dbReference type="ARBA" id="ARBA00008816"/>
    </source>
</evidence>
<proteinExistence type="inferred from homology"/>
<dbReference type="InterPro" id="IPR036291">
    <property type="entry name" value="NAD(P)-bd_dom_sf"/>
</dbReference>
<accession>A0A8J2IKM2</accession>
<feature type="domain" description="Phosphatidic acid phosphatase type 2/haloperoxidase" evidence="8">
    <location>
        <begin position="279"/>
        <end position="423"/>
    </location>
</feature>
<dbReference type="PROSITE" id="PS00061">
    <property type="entry name" value="ADH_SHORT"/>
    <property type="match status" value="1"/>
</dbReference>
<evidence type="ECO:0000313" key="9">
    <source>
        <dbReference type="EMBL" id="CAG5183555.1"/>
    </source>
</evidence>
<feature type="transmembrane region" description="Helical" evidence="7">
    <location>
        <begin position="408"/>
        <end position="423"/>
    </location>
</feature>
<evidence type="ECO:0000256" key="5">
    <source>
        <dbReference type="ARBA" id="ARBA00022989"/>
    </source>
</evidence>
<dbReference type="GO" id="GO:0046839">
    <property type="term" value="P:phospholipid dephosphorylation"/>
    <property type="evidence" value="ECO:0007669"/>
    <property type="project" value="TreeGrafter"/>
</dbReference>
<evidence type="ECO:0000256" key="1">
    <source>
        <dbReference type="ARBA" id="ARBA00004141"/>
    </source>
</evidence>
<dbReference type="FunFam" id="1.20.144.10:FF:000017">
    <property type="entry name" value="Diacylglycerol pyrophosphate phosphatase 1"/>
    <property type="match status" value="1"/>
</dbReference>
<dbReference type="EMBL" id="CAJRGZ010000029">
    <property type="protein sequence ID" value="CAG5183555.1"/>
    <property type="molecule type" value="Genomic_DNA"/>
</dbReference>
<comment type="subcellular location">
    <subcellularLocation>
        <location evidence="1">Membrane</location>
        <topology evidence="1">Multi-pass membrane protein</topology>
    </subcellularLocation>
</comment>
<evidence type="ECO:0000256" key="3">
    <source>
        <dbReference type="ARBA" id="ARBA00022692"/>
    </source>
</evidence>
<feature type="transmembrane region" description="Helical" evidence="7">
    <location>
        <begin position="377"/>
        <end position="396"/>
    </location>
</feature>
<dbReference type="InterPro" id="IPR002347">
    <property type="entry name" value="SDR_fam"/>
</dbReference>
<dbReference type="OrthoDB" id="10030083at2759"/>
<dbReference type="CDD" id="cd03390">
    <property type="entry name" value="PAP2_containing_1_like"/>
    <property type="match status" value="1"/>
</dbReference>
<comment type="caution">
    <text evidence="9">The sequence shown here is derived from an EMBL/GenBank/DDBJ whole genome shotgun (WGS) entry which is preliminary data.</text>
</comment>
<evidence type="ECO:0000256" key="7">
    <source>
        <dbReference type="SAM" id="Phobius"/>
    </source>
</evidence>
<dbReference type="Gene3D" id="1.20.144.10">
    <property type="entry name" value="Phosphatidic acid phosphatase type 2/haloperoxidase"/>
    <property type="match status" value="1"/>
</dbReference>
<keyword evidence="4" id="KW-0521">NADP</keyword>
<organism evidence="9 10">
    <name type="scientific">Alternaria atra</name>
    <dbReference type="NCBI Taxonomy" id="119953"/>
    <lineage>
        <taxon>Eukaryota</taxon>
        <taxon>Fungi</taxon>
        <taxon>Dikarya</taxon>
        <taxon>Ascomycota</taxon>
        <taxon>Pezizomycotina</taxon>
        <taxon>Dothideomycetes</taxon>
        <taxon>Pleosporomycetidae</taxon>
        <taxon>Pleosporales</taxon>
        <taxon>Pleosporineae</taxon>
        <taxon>Pleosporaceae</taxon>
        <taxon>Alternaria</taxon>
        <taxon>Alternaria sect. Ulocladioides</taxon>
    </lineage>
</organism>
<reference evidence="9" key="1">
    <citation type="submission" date="2021-05" db="EMBL/GenBank/DDBJ databases">
        <authorList>
            <person name="Stam R."/>
        </authorList>
    </citation>
    <scope>NUCLEOTIDE SEQUENCE</scope>
    <source>
        <strain evidence="9">CS162</strain>
    </source>
</reference>
<dbReference type="Gene3D" id="3.40.50.720">
    <property type="entry name" value="NAD(P)-binding Rossmann-like Domain"/>
    <property type="match status" value="1"/>
</dbReference>
<keyword evidence="3 7" id="KW-0812">Transmembrane</keyword>
<name>A0A8J2IKM2_9PLEO</name>
<gene>
    <name evidence="9" type="ORF">ALTATR162_LOCUS10639</name>
</gene>
<protein>
    <recommendedName>
        <fullName evidence="8">Phosphatidic acid phosphatase type 2/haloperoxidase domain-containing protein</fullName>
    </recommendedName>
</protein>
<comment type="similarity">
    <text evidence="2">Belongs to the PA-phosphatase related phosphoesterase family.</text>
</comment>
<dbReference type="CDD" id="cd05233">
    <property type="entry name" value="SDR_c"/>
    <property type="match status" value="1"/>
</dbReference>
<dbReference type="InterPro" id="IPR036938">
    <property type="entry name" value="PAP2/HPO_sf"/>
</dbReference>
<dbReference type="InterPro" id="IPR043216">
    <property type="entry name" value="PAP-like"/>
</dbReference>
<dbReference type="PANTHER" id="PTHR10165">
    <property type="entry name" value="LIPID PHOSPHATE PHOSPHATASE"/>
    <property type="match status" value="1"/>
</dbReference>
<dbReference type="PRINTS" id="PR00081">
    <property type="entry name" value="GDHRDH"/>
</dbReference>
<dbReference type="Pfam" id="PF00106">
    <property type="entry name" value="adh_short"/>
    <property type="match status" value="1"/>
</dbReference>
<dbReference type="SMART" id="SM00014">
    <property type="entry name" value="acidPPc"/>
    <property type="match status" value="1"/>
</dbReference>
<dbReference type="SUPFAM" id="SSF48317">
    <property type="entry name" value="Acid phosphatase/Vanadium-dependent haloperoxidase"/>
    <property type="match status" value="1"/>
</dbReference>
<dbReference type="GO" id="GO:0006644">
    <property type="term" value="P:phospholipid metabolic process"/>
    <property type="evidence" value="ECO:0007669"/>
    <property type="project" value="InterPro"/>
</dbReference>
<evidence type="ECO:0000256" key="4">
    <source>
        <dbReference type="ARBA" id="ARBA00022857"/>
    </source>
</evidence>
<dbReference type="InterPro" id="IPR020904">
    <property type="entry name" value="Sc_DH/Rdtase_CS"/>
</dbReference>
<dbReference type="InterPro" id="IPR000326">
    <property type="entry name" value="PAP2/HPO"/>
</dbReference>